<gene>
    <name evidence="2" type="ORF">INT45_001120</name>
</gene>
<name>A0A8H7RVW7_9FUNG</name>
<proteinExistence type="predicted"/>
<evidence type="ECO:0000313" key="3">
    <source>
        <dbReference type="Proteomes" id="UP000646827"/>
    </source>
</evidence>
<organism evidence="2 3">
    <name type="scientific">Circinella minor</name>
    <dbReference type="NCBI Taxonomy" id="1195481"/>
    <lineage>
        <taxon>Eukaryota</taxon>
        <taxon>Fungi</taxon>
        <taxon>Fungi incertae sedis</taxon>
        <taxon>Mucoromycota</taxon>
        <taxon>Mucoromycotina</taxon>
        <taxon>Mucoromycetes</taxon>
        <taxon>Mucorales</taxon>
        <taxon>Lichtheimiaceae</taxon>
        <taxon>Circinella</taxon>
    </lineage>
</organism>
<evidence type="ECO:0000313" key="2">
    <source>
        <dbReference type="EMBL" id="KAG2217795.1"/>
    </source>
</evidence>
<feature type="region of interest" description="Disordered" evidence="1">
    <location>
        <begin position="72"/>
        <end position="96"/>
    </location>
</feature>
<comment type="caution">
    <text evidence="2">The sequence shown here is derived from an EMBL/GenBank/DDBJ whole genome shotgun (WGS) entry which is preliminary data.</text>
</comment>
<protein>
    <submittedName>
        <fullName evidence="2">Uncharacterized protein</fullName>
    </submittedName>
</protein>
<accession>A0A8H7RVW7</accession>
<dbReference type="AlphaFoldDB" id="A0A8H7RVW7"/>
<sequence>MVVAISNYPAVSLVFKCLCISPYAHYSYFNSLVGVKNKYFKDHAATTGKAALNYETPKGMFTVLKATAKDQKSSSSSSKIEKKKTRTSDRDVEGGEEVESEEKCIWSEWKDFLNNPNNTAHLIQLSPEKHGVIWCGNLVRRRSCYPAELYKKTNEEVTSVERKSIDSHFIEAINDVADATSSQDMEDAVERLNCIEVDDNAEEVYVNACVEIWQKTETIYKSYVAKYLRRTGQQVTFLPCEIELNAITKQLQHISNGHGRNSNGKSSFDHYKVMFGMLAMLQTLAQKYSKGSFDTFRKLKVQFLHGHGDTKHVF</sequence>
<dbReference type="OrthoDB" id="2288805at2759"/>
<keyword evidence="3" id="KW-1185">Reference proteome</keyword>
<evidence type="ECO:0000256" key="1">
    <source>
        <dbReference type="SAM" id="MobiDB-lite"/>
    </source>
</evidence>
<dbReference type="EMBL" id="JAEPRB010000272">
    <property type="protein sequence ID" value="KAG2217795.1"/>
    <property type="molecule type" value="Genomic_DNA"/>
</dbReference>
<reference evidence="2 3" key="1">
    <citation type="submission" date="2020-12" db="EMBL/GenBank/DDBJ databases">
        <title>Metabolic potential, ecology and presence of endohyphal bacteria is reflected in genomic diversity of Mucoromycotina.</title>
        <authorList>
            <person name="Muszewska A."/>
            <person name="Okrasinska A."/>
            <person name="Steczkiewicz K."/>
            <person name="Drgas O."/>
            <person name="Orlowska M."/>
            <person name="Perlinska-Lenart U."/>
            <person name="Aleksandrzak-Piekarczyk T."/>
            <person name="Szatraj K."/>
            <person name="Zielenkiewicz U."/>
            <person name="Pilsyk S."/>
            <person name="Malc E."/>
            <person name="Mieczkowski P."/>
            <person name="Kruszewska J.S."/>
            <person name="Biernat P."/>
            <person name="Pawlowska J."/>
        </authorList>
    </citation>
    <scope>NUCLEOTIDE SEQUENCE [LARGE SCALE GENOMIC DNA]</scope>
    <source>
        <strain evidence="2 3">CBS 142.35</strain>
    </source>
</reference>
<dbReference type="Proteomes" id="UP000646827">
    <property type="component" value="Unassembled WGS sequence"/>
</dbReference>